<name>A0A8H6U7H4_9PEZI</name>
<keyword evidence="3" id="KW-1185">Reference proteome</keyword>
<sequence>MLDDQEDASAAASNATLVASADWGIACSQLLGTQQRIARRHAIARNAQTCDDGPQAPRRSRGLCGNSFETRSRSDISGFAMGRPHVISTFAGKPIVSVELPMFIPRAGWETKRLDGTPNPGKHHPPAVRHCLTNIVVFSTGDTAQDACSPSATRRRL</sequence>
<evidence type="ECO:0000256" key="1">
    <source>
        <dbReference type="SAM" id="MobiDB-lite"/>
    </source>
</evidence>
<comment type="caution">
    <text evidence="2">The sequence shown here is derived from an EMBL/GenBank/DDBJ whole genome shotgun (WGS) entry which is preliminary data.</text>
</comment>
<proteinExistence type="predicted"/>
<gene>
    <name evidence="2" type="ORF">CMUS01_02034</name>
</gene>
<feature type="region of interest" description="Disordered" evidence="1">
    <location>
        <begin position="48"/>
        <end position="67"/>
    </location>
</feature>
<reference evidence="2" key="1">
    <citation type="journal article" date="2020" name="Phytopathology">
        <title>Genome Sequence Resources of Colletotrichum truncatum, C. plurivorum, C. musicola, and C. sojae: Four Species Pathogenic to Soybean (Glycine max).</title>
        <authorList>
            <person name="Rogerio F."/>
            <person name="Boufleur T.R."/>
            <person name="Ciampi-Guillardi M."/>
            <person name="Sukno S.A."/>
            <person name="Thon M.R."/>
            <person name="Massola Junior N.S."/>
            <person name="Baroncelli R."/>
        </authorList>
    </citation>
    <scope>NUCLEOTIDE SEQUENCE</scope>
    <source>
        <strain evidence="2">LFN0074</strain>
    </source>
</reference>
<protein>
    <submittedName>
        <fullName evidence="2">Uncharacterized protein</fullName>
    </submittedName>
</protein>
<evidence type="ECO:0000313" key="2">
    <source>
        <dbReference type="EMBL" id="KAF6843478.1"/>
    </source>
</evidence>
<accession>A0A8H6U7H4</accession>
<dbReference type="EMBL" id="WIGM01000039">
    <property type="protein sequence ID" value="KAF6843478.1"/>
    <property type="molecule type" value="Genomic_DNA"/>
</dbReference>
<organism evidence="2 3">
    <name type="scientific">Colletotrichum musicola</name>
    <dbReference type="NCBI Taxonomy" id="2175873"/>
    <lineage>
        <taxon>Eukaryota</taxon>
        <taxon>Fungi</taxon>
        <taxon>Dikarya</taxon>
        <taxon>Ascomycota</taxon>
        <taxon>Pezizomycotina</taxon>
        <taxon>Sordariomycetes</taxon>
        <taxon>Hypocreomycetidae</taxon>
        <taxon>Glomerellales</taxon>
        <taxon>Glomerellaceae</taxon>
        <taxon>Colletotrichum</taxon>
        <taxon>Colletotrichum orchidearum species complex</taxon>
    </lineage>
</organism>
<evidence type="ECO:0000313" key="3">
    <source>
        <dbReference type="Proteomes" id="UP000639643"/>
    </source>
</evidence>
<dbReference type="AlphaFoldDB" id="A0A8H6U7H4"/>
<dbReference type="Proteomes" id="UP000639643">
    <property type="component" value="Unassembled WGS sequence"/>
</dbReference>